<protein>
    <submittedName>
        <fullName evidence="2">Uncharacterized protein</fullName>
    </submittedName>
</protein>
<feature type="chain" id="PRO_5032860320" evidence="1">
    <location>
        <begin position="21"/>
        <end position="137"/>
    </location>
</feature>
<dbReference type="RefSeq" id="WP_169401866.1">
    <property type="nucleotide sequence ID" value="NZ_JAADJU010000002.1"/>
</dbReference>
<dbReference type="Proteomes" id="UP000585363">
    <property type="component" value="Unassembled WGS sequence"/>
</dbReference>
<keyword evidence="1" id="KW-0732">Signal</keyword>
<sequence length="137" mass="15194">MWLLRTVFSLILFCISACNARIEFLPDGENLKPAKVGEPYYLKINILGGGVIGGPKKIAGLAIPDNNGIFLRHCQLPEWEVANMQPKDSNNYNCVEIYGTPIKNGEVKIIISGSMYGSMISSAREFSKNYKLQVIQP</sequence>
<comment type="caution">
    <text evidence="2">The sequence shown here is derived from an EMBL/GenBank/DDBJ whole genome shotgun (WGS) entry which is preliminary data.</text>
</comment>
<feature type="signal peptide" evidence="1">
    <location>
        <begin position="1"/>
        <end position="20"/>
    </location>
</feature>
<organism evidence="2 3">
    <name type="scientific">Rouxiella aceris</name>
    <dbReference type="NCBI Taxonomy" id="2703884"/>
    <lineage>
        <taxon>Bacteria</taxon>
        <taxon>Pseudomonadati</taxon>
        <taxon>Pseudomonadota</taxon>
        <taxon>Gammaproteobacteria</taxon>
        <taxon>Enterobacterales</taxon>
        <taxon>Yersiniaceae</taxon>
        <taxon>Rouxiella</taxon>
    </lineage>
</organism>
<dbReference type="AlphaFoldDB" id="A0A848MIM4"/>
<accession>A0A848MIM4</accession>
<keyword evidence="3" id="KW-1185">Reference proteome</keyword>
<evidence type="ECO:0000313" key="2">
    <source>
        <dbReference type="EMBL" id="NMP26174.1"/>
    </source>
</evidence>
<evidence type="ECO:0000313" key="3">
    <source>
        <dbReference type="Proteomes" id="UP000585363"/>
    </source>
</evidence>
<proteinExistence type="predicted"/>
<reference evidence="2 3" key="2">
    <citation type="submission" date="2020-06" db="EMBL/GenBank/DDBJ databases">
        <title>Polyphasic characterization of a Rahnella strain isolated from tree sap.</title>
        <authorList>
            <person name="Kim I.S."/>
        </authorList>
    </citation>
    <scope>NUCLEOTIDE SEQUENCE [LARGE SCALE GENOMIC DNA]</scope>
    <source>
        <strain evidence="2 3">SAP-1</strain>
    </source>
</reference>
<reference evidence="2 3" key="1">
    <citation type="submission" date="2020-01" db="EMBL/GenBank/DDBJ databases">
        <authorList>
            <person name="Lee S.D."/>
        </authorList>
    </citation>
    <scope>NUCLEOTIDE SEQUENCE [LARGE SCALE GENOMIC DNA]</scope>
    <source>
        <strain evidence="2 3">SAP-1</strain>
    </source>
</reference>
<dbReference type="EMBL" id="JAADJU010000002">
    <property type="protein sequence ID" value="NMP26174.1"/>
    <property type="molecule type" value="Genomic_DNA"/>
</dbReference>
<gene>
    <name evidence="2" type="ORF">GW590_04710</name>
</gene>
<evidence type="ECO:0000256" key="1">
    <source>
        <dbReference type="SAM" id="SignalP"/>
    </source>
</evidence>
<name>A0A848MIM4_9GAMM</name>